<dbReference type="PROSITE" id="PS51257">
    <property type="entry name" value="PROKAR_LIPOPROTEIN"/>
    <property type="match status" value="1"/>
</dbReference>
<evidence type="ECO:0000259" key="3">
    <source>
        <dbReference type="Pfam" id="PF15902"/>
    </source>
</evidence>
<feature type="domain" description="Sortilin N-terminal" evidence="3">
    <location>
        <begin position="106"/>
        <end position="243"/>
    </location>
</feature>
<dbReference type="Gene3D" id="2.130.10.10">
    <property type="entry name" value="YVTN repeat-like/Quinoprotein amine dehydrogenase"/>
    <property type="match status" value="2"/>
</dbReference>
<keyword evidence="2" id="KW-0732">Signal</keyword>
<evidence type="ECO:0000256" key="2">
    <source>
        <dbReference type="SAM" id="SignalP"/>
    </source>
</evidence>
<keyword evidence="5" id="KW-1185">Reference proteome</keyword>
<gene>
    <name evidence="4" type="ORF">JOC77_003272</name>
</gene>
<evidence type="ECO:0000313" key="5">
    <source>
        <dbReference type="Proteomes" id="UP000823486"/>
    </source>
</evidence>
<organism evidence="4 5">
    <name type="scientific">Peribacillus deserti</name>
    <dbReference type="NCBI Taxonomy" id="673318"/>
    <lineage>
        <taxon>Bacteria</taxon>
        <taxon>Bacillati</taxon>
        <taxon>Bacillota</taxon>
        <taxon>Bacilli</taxon>
        <taxon>Bacillales</taxon>
        <taxon>Bacillaceae</taxon>
        <taxon>Peribacillus</taxon>
    </lineage>
</organism>
<protein>
    <submittedName>
        <fullName evidence="4">Photosystem II stability/assembly factor-like uncharacterized protein</fullName>
    </submittedName>
</protein>
<keyword evidence="1" id="KW-0677">Repeat</keyword>
<evidence type="ECO:0000313" key="4">
    <source>
        <dbReference type="EMBL" id="MBM7693828.1"/>
    </source>
</evidence>
<proteinExistence type="predicted"/>
<name>A0ABS2QKX9_9BACI</name>
<reference evidence="4 5" key="1">
    <citation type="submission" date="2021-01" db="EMBL/GenBank/DDBJ databases">
        <title>Genomic Encyclopedia of Type Strains, Phase IV (KMG-IV): sequencing the most valuable type-strain genomes for metagenomic binning, comparative biology and taxonomic classification.</title>
        <authorList>
            <person name="Goeker M."/>
        </authorList>
    </citation>
    <scope>NUCLEOTIDE SEQUENCE [LARGE SCALE GENOMIC DNA]</scope>
    <source>
        <strain evidence="4 5">DSM 105482</strain>
    </source>
</reference>
<dbReference type="SUPFAM" id="SSF110296">
    <property type="entry name" value="Oligoxyloglucan reducing end-specific cellobiohydrolase"/>
    <property type="match status" value="1"/>
</dbReference>
<sequence>MKYSKAAYITLFCVLISLAGCDNKASSPAFFKKESSSSLKEIRGLGYLGEKKGLYAASSNGIHKYKDSTWFSPAKNKNNYISFQAAAGGFYASGYSEGNKKKPLGVVKSADEGRKLKVVPSTDKQTFPHLAAGLNNRILYMLSQKEGGILYTKDEGKTWTKSKLTGLTSNQLGGMAVHPDQGNSFALYAKEGIFLSSDFGDSFTLFPTTGPVTSMIFGKDSIIYSELLEDEPALFVLDLKTRRKSELSVPSRALNNPVLYLAVNPQNNKEIAAATYKNEIFVSKNSGQTWDKITTAKKKEK</sequence>
<evidence type="ECO:0000256" key="1">
    <source>
        <dbReference type="ARBA" id="ARBA00022737"/>
    </source>
</evidence>
<feature type="chain" id="PRO_5045442624" evidence="2">
    <location>
        <begin position="20"/>
        <end position="301"/>
    </location>
</feature>
<comment type="caution">
    <text evidence="4">The sequence shown here is derived from an EMBL/GenBank/DDBJ whole genome shotgun (WGS) entry which is preliminary data.</text>
</comment>
<dbReference type="Proteomes" id="UP000823486">
    <property type="component" value="Unassembled WGS sequence"/>
</dbReference>
<dbReference type="InterPro" id="IPR031778">
    <property type="entry name" value="Sortilin_N"/>
</dbReference>
<dbReference type="InterPro" id="IPR015943">
    <property type="entry name" value="WD40/YVTN_repeat-like_dom_sf"/>
</dbReference>
<dbReference type="Pfam" id="PF15902">
    <property type="entry name" value="Sortilin-Vps10"/>
    <property type="match status" value="1"/>
</dbReference>
<dbReference type="RefSeq" id="WP_204544862.1">
    <property type="nucleotide sequence ID" value="NZ_JAFBFI010000016.1"/>
</dbReference>
<accession>A0ABS2QKX9</accession>
<feature type="signal peptide" evidence="2">
    <location>
        <begin position="1"/>
        <end position="19"/>
    </location>
</feature>
<dbReference type="EMBL" id="JAFBFI010000016">
    <property type="protein sequence ID" value="MBM7693828.1"/>
    <property type="molecule type" value="Genomic_DNA"/>
</dbReference>